<evidence type="ECO:0000313" key="2">
    <source>
        <dbReference type="EMBL" id="JAD92674.1"/>
    </source>
</evidence>
<dbReference type="EMBL" id="GBRH01205221">
    <property type="protein sequence ID" value="JAD92674.1"/>
    <property type="molecule type" value="Transcribed_RNA"/>
</dbReference>
<organism evidence="2">
    <name type="scientific">Arundo donax</name>
    <name type="common">Giant reed</name>
    <name type="synonym">Donax arundinaceus</name>
    <dbReference type="NCBI Taxonomy" id="35708"/>
    <lineage>
        <taxon>Eukaryota</taxon>
        <taxon>Viridiplantae</taxon>
        <taxon>Streptophyta</taxon>
        <taxon>Embryophyta</taxon>
        <taxon>Tracheophyta</taxon>
        <taxon>Spermatophyta</taxon>
        <taxon>Magnoliopsida</taxon>
        <taxon>Liliopsida</taxon>
        <taxon>Poales</taxon>
        <taxon>Poaceae</taxon>
        <taxon>PACMAD clade</taxon>
        <taxon>Arundinoideae</taxon>
        <taxon>Arundineae</taxon>
        <taxon>Arundo</taxon>
    </lineage>
</organism>
<proteinExistence type="predicted"/>
<reference evidence="2" key="1">
    <citation type="submission" date="2014-09" db="EMBL/GenBank/DDBJ databases">
        <authorList>
            <person name="Magalhaes I.L.F."/>
            <person name="Oliveira U."/>
            <person name="Santos F.R."/>
            <person name="Vidigal T.H.D.A."/>
            <person name="Brescovit A.D."/>
            <person name="Santos A.J."/>
        </authorList>
    </citation>
    <scope>NUCLEOTIDE SEQUENCE</scope>
    <source>
        <tissue evidence="2">Shoot tissue taken approximately 20 cm above the soil surface</tissue>
    </source>
</reference>
<accession>A0A0A9DVW2</accession>
<dbReference type="AlphaFoldDB" id="A0A0A9DVW2"/>
<name>A0A0A9DVW2_ARUDO</name>
<feature type="region of interest" description="Disordered" evidence="1">
    <location>
        <begin position="1"/>
        <end position="35"/>
    </location>
</feature>
<feature type="compositionally biased region" description="Basic residues" evidence="1">
    <location>
        <begin position="13"/>
        <end position="29"/>
    </location>
</feature>
<reference evidence="2" key="2">
    <citation type="journal article" date="2015" name="Data Brief">
        <title>Shoot transcriptome of the giant reed, Arundo donax.</title>
        <authorList>
            <person name="Barrero R.A."/>
            <person name="Guerrero F.D."/>
            <person name="Moolhuijzen P."/>
            <person name="Goolsby J.A."/>
            <person name="Tidwell J."/>
            <person name="Bellgard S.E."/>
            <person name="Bellgard M.I."/>
        </authorList>
    </citation>
    <scope>NUCLEOTIDE SEQUENCE</scope>
    <source>
        <tissue evidence="2">Shoot tissue taken approximately 20 cm above the soil surface</tissue>
    </source>
</reference>
<sequence length="70" mass="8360">MGNDQGSQNRETRRNHNQKNRTGKPKKLSGNRNCYSTSFDKPSDFLSEPERFCRKPWFSSSFQRFCKPWK</sequence>
<protein>
    <submittedName>
        <fullName evidence="2">Uncharacterized protein</fullName>
    </submittedName>
</protein>
<evidence type="ECO:0000256" key="1">
    <source>
        <dbReference type="SAM" id="MobiDB-lite"/>
    </source>
</evidence>